<comment type="similarity">
    <text evidence="1">Belongs to the sulfatase family.</text>
</comment>
<dbReference type="PANTHER" id="PTHR43108">
    <property type="entry name" value="N-ACETYLGLUCOSAMINE-6-SULFATASE FAMILY MEMBER"/>
    <property type="match status" value="1"/>
</dbReference>
<dbReference type="RefSeq" id="WP_377179766.1">
    <property type="nucleotide sequence ID" value="NZ_JBHUOG010000001.1"/>
</dbReference>
<proteinExistence type="inferred from homology"/>
<dbReference type="InterPro" id="IPR024607">
    <property type="entry name" value="Sulfatase_CS"/>
</dbReference>
<organism evidence="6 7">
    <name type="scientific">Promicromonospora vindobonensis</name>
    <dbReference type="NCBI Taxonomy" id="195748"/>
    <lineage>
        <taxon>Bacteria</taxon>
        <taxon>Bacillati</taxon>
        <taxon>Actinomycetota</taxon>
        <taxon>Actinomycetes</taxon>
        <taxon>Micrococcales</taxon>
        <taxon>Promicromonosporaceae</taxon>
        <taxon>Promicromonospora</taxon>
    </lineage>
</organism>
<evidence type="ECO:0000313" key="6">
    <source>
        <dbReference type="EMBL" id="MFD2792285.1"/>
    </source>
</evidence>
<comment type="caution">
    <text evidence="6">The sequence shown here is derived from an EMBL/GenBank/DDBJ whole genome shotgun (WGS) entry which is preliminary data.</text>
</comment>
<keyword evidence="7" id="KW-1185">Reference proteome</keyword>
<keyword evidence="2" id="KW-0732">Signal</keyword>
<gene>
    <name evidence="6" type="ORF">ACFS27_01855</name>
</gene>
<dbReference type="PROSITE" id="PS00523">
    <property type="entry name" value="SULFATASE_1"/>
    <property type="match status" value="1"/>
</dbReference>
<keyword evidence="3" id="KW-0378">Hydrolase</keyword>
<sequence length="478" mass="53306">MSASARKPDIVLILTDDHAAHAVGAYGSVVNRTPRIDEIADAGWRLDHCYATNALCTPSRASILTGTYSHVNGVTTLSTPIDASLPTFVTQLRDAGYRTGIVGKWHMGHGDGHDPQGFDYWDVLIEQGEYFDPTFLSATGRRTVPGYATDVITDLALGWADSLDDDEPVCLLICHKAPHRSWEPDEKHKDLYSGPIPVPATFTDDYATRTSSARRSAMRVADHLTLDDLKTEPPAGLGYDELALWKYQRYMEDYLRCVASVDDNVGRVTDWLRERGRLDDTLLMYSSDQGFFLGDHGWFDKRYMYEESIRMPFVLSYPRRLPAGGVHAGIVTNVDLARTVLEAADVPPHPGMQGRSFFADLAGEGNHGDAPEGFYYRYWEHDDGNHRAAAHYGYRDARYKLIYFYNDGLGLPGTGPGRYPGEWELYDLEQDPDELRNVADDPGYAQVRTRLEVALWEAQAAVGDEPHPSQPVPEGVLG</sequence>
<dbReference type="InterPro" id="IPR000917">
    <property type="entry name" value="Sulfatase_N"/>
</dbReference>
<evidence type="ECO:0000256" key="1">
    <source>
        <dbReference type="ARBA" id="ARBA00008779"/>
    </source>
</evidence>
<evidence type="ECO:0000256" key="3">
    <source>
        <dbReference type="ARBA" id="ARBA00022801"/>
    </source>
</evidence>
<evidence type="ECO:0000259" key="5">
    <source>
        <dbReference type="Pfam" id="PF00884"/>
    </source>
</evidence>
<feature type="domain" description="Sulfatase N-terminal" evidence="5">
    <location>
        <begin position="8"/>
        <end position="346"/>
    </location>
</feature>
<dbReference type="Pfam" id="PF00884">
    <property type="entry name" value="Sulfatase"/>
    <property type="match status" value="1"/>
</dbReference>
<dbReference type="EMBL" id="JBHUOG010000001">
    <property type="protein sequence ID" value="MFD2792285.1"/>
    <property type="molecule type" value="Genomic_DNA"/>
</dbReference>
<name>A0ABW5VLX5_9MICO</name>
<protein>
    <submittedName>
        <fullName evidence="6">Sulfatase</fullName>
    </submittedName>
</protein>
<dbReference type="Gene3D" id="3.40.720.10">
    <property type="entry name" value="Alkaline Phosphatase, subunit A"/>
    <property type="match status" value="1"/>
</dbReference>
<evidence type="ECO:0000313" key="7">
    <source>
        <dbReference type="Proteomes" id="UP001597479"/>
    </source>
</evidence>
<dbReference type="PROSITE" id="PS00149">
    <property type="entry name" value="SULFATASE_2"/>
    <property type="match status" value="1"/>
</dbReference>
<evidence type="ECO:0000256" key="4">
    <source>
        <dbReference type="ARBA" id="ARBA00023180"/>
    </source>
</evidence>
<dbReference type="Proteomes" id="UP001597479">
    <property type="component" value="Unassembled WGS sequence"/>
</dbReference>
<dbReference type="PANTHER" id="PTHR43108:SF6">
    <property type="entry name" value="N-SULPHOGLUCOSAMINE SULPHOHYDROLASE"/>
    <property type="match status" value="1"/>
</dbReference>
<dbReference type="InterPro" id="IPR017850">
    <property type="entry name" value="Alkaline_phosphatase_core_sf"/>
</dbReference>
<evidence type="ECO:0000256" key="2">
    <source>
        <dbReference type="ARBA" id="ARBA00022729"/>
    </source>
</evidence>
<dbReference type="CDD" id="cd16031">
    <property type="entry name" value="G6S_like"/>
    <property type="match status" value="1"/>
</dbReference>
<dbReference type="SUPFAM" id="SSF53649">
    <property type="entry name" value="Alkaline phosphatase-like"/>
    <property type="match status" value="1"/>
</dbReference>
<reference evidence="7" key="1">
    <citation type="journal article" date="2019" name="Int. J. Syst. Evol. Microbiol.">
        <title>The Global Catalogue of Microorganisms (GCM) 10K type strain sequencing project: providing services to taxonomists for standard genome sequencing and annotation.</title>
        <authorList>
            <consortium name="The Broad Institute Genomics Platform"/>
            <consortium name="The Broad Institute Genome Sequencing Center for Infectious Disease"/>
            <person name="Wu L."/>
            <person name="Ma J."/>
        </authorList>
    </citation>
    <scope>NUCLEOTIDE SEQUENCE [LARGE SCALE GENOMIC DNA]</scope>
    <source>
        <strain evidence="7">CCM 7044</strain>
    </source>
</reference>
<accession>A0ABW5VLX5</accession>
<keyword evidence="4" id="KW-0325">Glycoprotein</keyword>